<dbReference type="PROSITE" id="PS50105">
    <property type="entry name" value="SAM_DOMAIN"/>
    <property type="match status" value="1"/>
</dbReference>
<evidence type="ECO:0000259" key="2">
    <source>
        <dbReference type="PROSITE" id="PS50105"/>
    </source>
</evidence>
<organism evidence="3 4">
    <name type="scientific">Syphacia muris</name>
    <dbReference type="NCBI Taxonomy" id="451379"/>
    <lineage>
        <taxon>Eukaryota</taxon>
        <taxon>Metazoa</taxon>
        <taxon>Ecdysozoa</taxon>
        <taxon>Nematoda</taxon>
        <taxon>Chromadorea</taxon>
        <taxon>Rhabditida</taxon>
        <taxon>Spirurina</taxon>
        <taxon>Oxyuridomorpha</taxon>
        <taxon>Oxyuroidea</taxon>
        <taxon>Oxyuridae</taxon>
        <taxon>Syphacia</taxon>
    </lineage>
</organism>
<dbReference type="InterPro" id="IPR001660">
    <property type="entry name" value="SAM"/>
</dbReference>
<feature type="domain" description="SAM" evidence="2">
    <location>
        <begin position="11"/>
        <end position="77"/>
    </location>
</feature>
<dbReference type="InterPro" id="IPR013761">
    <property type="entry name" value="SAM/pointed_sf"/>
</dbReference>
<dbReference type="Gene3D" id="1.10.150.50">
    <property type="entry name" value="Transcription Factor, Ets-1"/>
    <property type="match status" value="1"/>
</dbReference>
<name>A0A0N5ASG8_9BILA</name>
<proteinExistence type="predicted"/>
<accession>A0A0N5ASG8</accession>
<dbReference type="AlphaFoldDB" id="A0A0N5ASG8"/>
<feature type="coiled-coil region" evidence="1">
    <location>
        <begin position="127"/>
        <end position="168"/>
    </location>
</feature>
<evidence type="ECO:0000313" key="3">
    <source>
        <dbReference type="Proteomes" id="UP000046393"/>
    </source>
</evidence>
<reference evidence="4" key="1">
    <citation type="submission" date="2017-02" db="UniProtKB">
        <authorList>
            <consortium name="WormBaseParasite"/>
        </authorList>
    </citation>
    <scope>IDENTIFICATION</scope>
</reference>
<evidence type="ECO:0000313" key="4">
    <source>
        <dbReference type="WBParaSite" id="SMUV_0000773401-mRNA-1"/>
    </source>
</evidence>
<dbReference type="Proteomes" id="UP000046393">
    <property type="component" value="Unplaced"/>
</dbReference>
<dbReference type="WBParaSite" id="SMUV_0000773401-mRNA-1">
    <property type="protein sequence ID" value="SMUV_0000773401-mRNA-1"/>
    <property type="gene ID" value="SMUV_0000773401"/>
</dbReference>
<protein>
    <submittedName>
        <fullName evidence="4">SAM domain-containing protein</fullName>
    </submittedName>
</protein>
<sequence length="426" mass="48118">MDRELVRSYCRKAKNVHELLQSLNMSECYGNFAALSIVDLSYLSQMNESDLRVRFYISLKTGPRKKIIEVIRILKDEILNTKSAVNDNGLNSYALPNQDFGTRANERKNDSLSVCSSPVPDNDNFMLKTAKNQLESYEKELSKKRILVRRAQKQLQEQYEVIKQFEEVLDLSMKLCDGCKQQDMSDAIKRCGDKISVTLEEMSLHISEAQLELGIFDHGQALKYKSLKKKGAKTSAVLASKKSDAESNFSYNQHIGYADQNRRSTRQTFSSNFCHAEVFNQRTPHAILSPQFVTHFGTIPKLIQFSNGFVNKTEQQLQHSRSPLPLHQSPASLMLPSPIYPSSFTEVAALNSTGVNNNLQRTVYKNMTPLPLSPLSARAFQTPFSSPYGFQGNFVESPKSFVQPCRNARGSNCSVVNRIRASRLGF</sequence>
<dbReference type="SUPFAM" id="SSF47769">
    <property type="entry name" value="SAM/Pointed domain"/>
    <property type="match status" value="1"/>
</dbReference>
<dbReference type="Pfam" id="PF00536">
    <property type="entry name" value="SAM_1"/>
    <property type="match status" value="1"/>
</dbReference>
<keyword evidence="1" id="KW-0175">Coiled coil</keyword>
<keyword evidence="3" id="KW-1185">Reference proteome</keyword>
<evidence type="ECO:0000256" key="1">
    <source>
        <dbReference type="SAM" id="Coils"/>
    </source>
</evidence>